<feature type="compositionally biased region" description="Polar residues" evidence="2">
    <location>
        <begin position="334"/>
        <end position="345"/>
    </location>
</feature>
<dbReference type="GO" id="GO:0017025">
    <property type="term" value="F:TBP-class protein binding"/>
    <property type="evidence" value="ECO:0007669"/>
    <property type="project" value="InterPro"/>
</dbReference>
<keyword evidence="6" id="KW-1185">Reference proteome</keyword>
<feature type="domain" description="Helicase C-terminal" evidence="4">
    <location>
        <begin position="1736"/>
        <end position="1887"/>
    </location>
</feature>
<dbReference type="InterPro" id="IPR016024">
    <property type="entry name" value="ARM-type_fold"/>
</dbReference>
<feature type="region of interest" description="Disordered" evidence="2">
    <location>
        <begin position="132"/>
        <end position="196"/>
    </location>
</feature>
<name>I7LY78_TETTS</name>
<dbReference type="RefSeq" id="XP_001028105.2">
    <property type="nucleotide sequence ID" value="XM_001028105.2"/>
</dbReference>
<dbReference type="SUPFAM" id="SSF48371">
    <property type="entry name" value="ARM repeat"/>
    <property type="match status" value="1"/>
</dbReference>
<dbReference type="InterPro" id="IPR014001">
    <property type="entry name" value="Helicase_ATP-bd"/>
</dbReference>
<feature type="region of interest" description="Disordered" evidence="2">
    <location>
        <begin position="305"/>
        <end position="380"/>
    </location>
</feature>
<dbReference type="InterPro" id="IPR027417">
    <property type="entry name" value="P-loop_NTPase"/>
</dbReference>
<dbReference type="OrthoDB" id="5857104at2759"/>
<dbReference type="CDD" id="cd18793">
    <property type="entry name" value="SF2_C_SNF"/>
    <property type="match status" value="1"/>
</dbReference>
<evidence type="ECO:0000256" key="2">
    <source>
        <dbReference type="SAM" id="MobiDB-lite"/>
    </source>
</evidence>
<feature type="compositionally biased region" description="Low complexity" evidence="2">
    <location>
        <begin position="177"/>
        <end position="189"/>
    </location>
</feature>
<dbReference type="InParanoid" id="I7LY78"/>
<dbReference type="GO" id="GO:0016887">
    <property type="term" value="F:ATP hydrolysis activity"/>
    <property type="evidence" value="ECO:0007669"/>
    <property type="project" value="InterPro"/>
</dbReference>
<keyword evidence="1" id="KW-0378">Hydrolase</keyword>
<dbReference type="Pfam" id="PF00176">
    <property type="entry name" value="SNF2-rel_dom"/>
    <property type="match status" value="1"/>
</dbReference>
<accession>I7LY78</accession>
<feature type="compositionally biased region" description="Polar residues" evidence="2">
    <location>
        <begin position="355"/>
        <end position="379"/>
    </location>
</feature>
<dbReference type="GO" id="GO:0005524">
    <property type="term" value="F:ATP binding"/>
    <property type="evidence" value="ECO:0007669"/>
    <property type="project" value="InterPro"/>
</dbReference>
<dbReference type="InterPro" id="IPR000330">
    <property type="entry name" value="SNF2_N"/>
</dbReference>
<organism evidence="5 6">
    <name type="scientific">Tetrahymena thermophila (strain SB210)</name>
    <dbReference type="NCBI Taxonomy" id="312017"/>
    <lineage>
        <taxon>Eukaryota</taxon>
        <taxon>Sar</taxon>
        <taxon>Alveolata</taxon>
        <taxon>Ciliophora</taxon>
        <taxon>Intramacronucleata</taxon>
        <taxon>Oligohymenophorea</taxon>
        <taxon>Hymenostomatida</taxon>
        <taxon>Tetrahymenina</taxon>
        <taxon>Tetrahymenidae</taxon>
        <taxon>Tetrahymena</taxon>
    </lineage>
</organism>
<dbReference type="SMART" id="SM00490">
    <property type="entry name" value="HELICc"/>
    <property type="match status" value="1"/>
</dbReference>
<dbReference type="PROSITE" id="PS51194">
    <property type="entry name" value="HELICASE_CTER"/>
    <property type="match status" value="1"/>
</dbReference>
<dbReference type="PROSITE" id="PS51192">
    <property type="entry name" value="HELICASE_ATP_BIND_1"/>
    <property type="match status" value="1"/>
</dbReference>
<dbReference type="Gene3D" id="3.40.50.300">
    <property type="entry name" value="P-loop containing nucleotide triphosphate hydrolases"/>
    <property type="match status" value="1"/>
</dbReference>
<dbReference type="eggNOG" id="KOG0392">
    <property type="taxonomic scope" value="Eukaryota"/>
</dbReference>
<evidence type="ECO:0000313" key="6">
    <source>
        <dbReference type="Proteomes" id="UP000009168"/>
    </source>
</evidence>
<dbReference type="InterPro" id="IPR038718">
    <property type="entry name" value="SNF2-like_sf"/>
</dbReference>
<dbReference type="GeneID" id="7839275"/>
<evidence type="ECO:0000256" key="1">
    <source>
        <dbReference type="ARBA" id="ARBA00022801"/>
    </source>
</evidence>
<evidence type="ECO:0000313" key="5">
    <source>
        <dbReference type="EMBL" id="EAS07863.2"/>
    </source>
</evidence>
<dbReference type="PANTHER" id="PTHR36498">
    <property type="entry name" value="TATA-BINDING PROTEIN-ASSOCIATED FACTOR 172"/>
    <property type="match status" value="1"/>
</dbReference>
<dbReference type="InterPro" id="IPR044972">
    <property type="entry name" value="Mot1"/>
</dbReference>
<feature type="domain" description="Helicase ATP-binding" evidence="3">
    <location>
        <begin position="1382"/>
        <end position="1549"/>
    </location>
</feature>
<dbReference type="PANTHER" id="PTHR36498:SF1">
    <property type="entry name" value="TATA-BINDING PROTEIN-ASSOCIATED FACTOR 172"/>
    <property type="match status" value="1"/>
</dbReference>
<dbReference type="Pfam" id="PF00271">
    <property type="entry name" value="Helicase_C"/>
    <property type="match status" value="1"/>
</dbReference>
<dbReference type="STRING" id="312017.I7LY78"/>
<dbReference type="KEGG" id="tet:TTHERM_00526940"/>
<protein>
    <submittedName>
        <fullName evidence="5">SNF2 family amine-terminal protein</fullName>
    </submittedName>
</protein>
<proteinExistence type="predicted"/>
<dbReference type="Proteomes" id="UP000009168">
    <property type="component" value="Unassembled WGS sequence"/>
</dbReference>
<evidence type="ECO:0000259" key="3">
    <source>
        <dbReference type="PROSITE" id="PS51192"/>
    </source>
</evidence>
<reference evidence="6" key="1">
    <citation type="journal article" date="2006" name="PLoS Biol.">
        <title>Macronuclear genome sequence of the ciliate Tetrahymena thermophila, a model eukaryote.</title>
        <authorList>
            <person name="Eisen J.A."/>
            <person name="Coyne R.S."/>
            <person name="Wu M."/>
            <person name="Wu D."/>
            <person name="Thiagarajan M."/>
            <person name="Wortman J.R."/>
            <person name="Badger J.H."/>
            <person name="Ren Q."/>
            <person name="Amedeo P."/>
            <person name="Jones K.M."/>
            <person name="Tallon L.J."/>
            <person name="Delcher A.L."/>
            <person name="Salzberg S.L."/>
            <person name="Silva J.C."/>
            <person name="Haas B.J."/>
            <person name="Majoros W.H."/>
            <person name="Farzad M."/>
            <person name="Carlton J.M."/>
            <person name="Smith R.K. Jr."/>
            <person name="Garg J."/>
            <person name="Pearlman R.E."/>
            <person name="Karrer K.M."/>
            <person name="Sun L."/>
            <person name="Manning G."/>
            <person name="Elde N.C."/>
            <person name="Turkewitz A.P."/>
            <person name="Asai D.J."/>
            <person name="Wilkes D.E."/>
            <person name="Wang Y."/>
            <person name="Cai H."/>
            <person name="Collins K."/>
            <person name="Stewart B.A."/>
            <person name="Lee S.R."/>
            <person name="Wilamowska K."/>
            <person name="Weinberg Z."/>
            <person name="Ruzzo W.L."/>
            <person name="Wloga D."/>
            <person name="Gaertig J."/>
            <person name="Frankel J."/>
            <person name="Tsao C.-C."/>
            <person name="Gorovsky M.A."/>
            <person name="Keeling P.J."/>
            <person name="Waller R.F."/>
            <person name="Patron N.J."/>
            <person name="Cherry J.M."/>
            <person name="Stover N.A."/>
            <person name="Krieger C.J."/>
            <person name="del Toro C."/>
            <person name="Ryder H.F."/>
            <person name="Williamson S.C."/>
            <person name="Barbeau R.A."/>
            <person name="Hamilton E.P."/>
            <person name="Orias E."/>
        </authorList>
    </citation>
    <scope>NUCLEOTIDE SEQUENCE [LARGE SCALE GENOMIC DNA]</scope>
    <source>
        <strain evidence="6">SB210</strain>
    </source>
</reference>
<sequence length="1948" mass="228217">MEAKLDKIFNIFQDKNNESLFELCVRQIVEIYKDSPSSIYYLLKKAMRLLFSTTKDSYLQLKHRQVAAGIIEKTYRYYTQRLQKFINTDLANDEDIDILSLFHMEKVTPEQEQKDLLRQQQKVQQQQLSQLEQQVVQNDSEKANNQMEVEETEKPSKKKNTKKNSKTEKSSKKGKKNGNSNGSSSNQNEQKAENEIPQIKNGIHLLKTIEEVKNKWNVAVNDIDYDHMIKHEDPLVARELGFYDVQLQSQRESRELEEEILSKMGLSADLNPTNLQGIWNSHFNVNFSDKHKELSMLDQENLSQILDDDTQSTQVSSTNGNKKKGKRKGASNNEQGTSNAESSYGESVKKKIKTDSNGGTSRQMSGQNDLNDNEGQMQEENGDDISMKECIGLNLFVPFNNIFRQCLKNLLSRTWEIRHYSAMVLKGFLKENIEFLEFEHKIYTKDIDPRLLEENSQHQLFHSILNTLQIELKKFLGAEQNVQDKIENYLSRNMIILILDQLTDYSGKISDIMIRKVACDMITLILKNSNYISDRFRYEILIKIQHFLQKSIYQVGQRIITQTSLVLITQLLNERKDLRREIFNLFRSSYEGILNQNQDEDIIMHFSENFLIYVHEGDWIIYEGEFISLIIEKLWNYVDIFDDISYNIKTIMSLLQECQRLGFMTEKDFSPPHIKKLFKYFFHWEEEVRRETYNLLHEGLLTYQDLRIDNNEEIQLLYDLVVRGLVIEKSESNFFALIDLCKVVQKHLTPDQINAGHTILINVAISNQSCDKIIESFCEFLKQKGLRPHYNFYIKSLSNLGYFDNNTMRMQRAITALCKVAVNNLEFLQKQCAALKVQTKVEEQPNYHVQIIFVLSLMAYFIESNNADPKIILKFFVQQELEQFMDQKNFDLWVDQVQSQDQIILQYLSSIDQLTSSAPKIRNSQQITNILDHQAFKDLREKRQQYDSLVVKCRQLIDNLNVQTEMGQKLIQNMESIIRNIDYLNERSEDYVIVIKMASIYLYIQYLVCQGLPISSMNLICRPLPRYVQIEKFQIISDLVSSSFFTLIFKIEKFETIEKLLRNSISKLTSRKKFSHYGITDPEKYEKEFVKYASKCSAINNLITKYVEKQNGISNFQFLNDILFSQISKFDHIQVDAKWLIKNKNINTTTQVLWDQLEIDIRNIYKLMDCLMNLKLFDMVCNIVKSMSNLICFLNSQMIELTDKTFAVLTEQKRSKIYKVSRKIFKNLLIRSFRFDFRNAQQNQQQVTTIRNDMFKRFFIMLKIQNQIAFELLTDILDYNSKDIIDYSGIYVLQVVKCLTSPNTVIKDLAFQNLGKIITSVFLQNMNKVASQMLDPFLQKKILKGNQFILDFQNNSHFQYNLLYQPKTQLREYQMEGIKWLGFLTRYNLNGALCDDMGLGKTLQVLCVLQNEIQKDLNEGKPPKISLIVAPSSIVDHWYYEIQKFLHPQVMNPIVINSKNQIDEFMKNKDKYKIIISSYNTVYKHIETLNSIVYQFCILDEGHLIKNQNTKISQAVRSIQSEHKFLLSGTPIQNNLQELWSIFDFLMPGYLGSSKNFREKFSKLFHTNVLNFSDEQVLFTEEQNKVLQDLHKKVMPFILRRDKKLVLKELPPKIIQDYYCYMAPKQQQFYEELEKSQITKCEQDLEQQIDQWSKTKGFEDADQGSKIQESVLRMLSHMIQIVNHPCQYKKQERLKGNAGGLEMQKELSQYSASGKFVALKQLLVDLGFEEKESIEAEEQKVLTTNKNKVLIFSRFKETLQLICDQLLNTEFSHIKYLKLDGNVQVSKRYAIINKFNEDSECKIMLLTTSVGGLGLNLTSANVVIMFDHNYNPMNDLQAIDRAHRIGQKNTLNVYRMITKDTLEERIMGIQRFKINIANAIINLDNSSIRNLKDSNLITLFDNMVTENGYNERKETVDEMAIAQTKYNPYKKIIADYEIWVTDDINKEY</sequence>
<gene>
    <name evidence="5" type="ORF">TTHERM_00526940</name>
</gene>
<evidence type="ECO:0000259" key="4">
    <source>
        <dbReference type="PROSITE" id="PS51194"/>
    </source>
</evidence>
<dbReference type="Gene3D" id="3.40.50.10810">
    <property type="entry name" value="Tandem AAA-ATPase domain"/>
    <property type="match status" value="1"/>
</dbReference>
<dbReference type="InterPro" id="IPR001650">
    <property type="entry name" value="Helicase_C-like"/>
</dbReference>
<dbReference type="GO" id="GO:0003677">
    <property type="term" value="F:DNA binding"/>
    <property type="evidence" value="ECO:0007669"/>
    <property type="project" value="InterPro"/>
</dbReference>
<dbReference type="SMART" id="SM00487">
    <property type="entry name" value="DEXDc"/>
    <property type="match status" value="1"/>
</dbReference>
<dbReference type="EMBL" id="GG662209">
    <property type="protein sequence ID" value="EAS07863.2"/>
    <property type="molecule type" value="Genomic_DNA"/>
</dbReference>
<dbReference type="SUPFAM" id="SSF52540">
    <property type="entry name" value="P-loop containing nucleoside triphosphate hydrolases"/>
    <property type="match status" value="2"/>
</dbReference>
<dbReference type="InterPro" id="IPR049730">
    <property type="entry name" value="SNF2/RAD54-like_C"/>
</dbReference>